<feature type="domain" description="Transglutaminase-like" evidence="4">
    <location>
        <begin position="287"/>
        <end position="386"/>
    </location>
</feature>
<dbReference type="InterPro" id="IPR024618">
    <property type="entry name" value="DUF3857"/>
</dbReference>
<feature type="transmembrane region" description="Helical" evidence="2">
    <location>
        <begin position="773"/>
        <end position="793"/>
    </location>
</feature>
<evidence type="ECO:0000256" key="2">
    <source>
        <dbReference type="SAM" id="Phobius"/>
    </source>
</evidence>
<feature type="signal peptide" evidence="3">
    <location>
        <begin position="1"/>
        <end position="21"/>
    </location>
</feature>
<sequence>MKKPRLLLTLAFLPVWVVVFSQSSQVVVQAPKPWVEAVAFDPAATPPAGQERSAYYLLLDEQENFQTQESFGHYAYKILTSEGLQEMSDLSFSFDPAYEQLILHTLRIHRNGQVIDRMPKTFQTIQREQSMDRYIYDGALTTVVNLSDVRVGDVIEYSLTRKGCNPVHCNNIDRRISLNYNVGVAKCFQRIALPAFRKVEIKNNNTGQKPVITEADGTRTYTWIAENTPPVVPDDNVPGWYNPYQVVQLSGFADWTAVGRWASRLFTVSESDKKALYKAAQEQFPGGTDEEYTQKVIRFVQDEVRYLGFETGLNTHQPYPPMTVFTRRFGDCKDKSLLLVTLLAARGIEAHPVLVNTELRGHVREQLLPSAYAFDHCVVEIQLGGKRFYIDPTRSGQGGRLKGQYFPAFGEGLVLNEQGGAFTLFGTADEASIAEIHTYTLPAVGGEATLEITTIYRGAEADFARSQFSGNSLEEIQKNYLKFYGNQYPSIERVGSVNYTDNREENFLTVKEQYRIAEFWKTAADDADLFHCEFSAQSLEQYLNVGKFAQRTAPYALNYPTHYSHTMNIQLPEEWNIANDRVEIDHPEYNFFHATKYAENTLTLTTYYTTLQPDIAATDYERFIKDHQQMAENMSYTLTYNKHVFSTAARTWPELLVALLALGGGIVLVIWLYYRYDPKPAYSTEYAEQISGWLVLLSIGLIISPFTLLNDMWEQRELMSGQLPMSLFAIGRPGLAIFLIVMQVYSIVQVLFLILVIVLFFQRRSSTPRIASIFYGVTCLVVIVNTVVAHALAEDGAAETDNSGELIRAIIAAAVWIPYLNISDHVKRTFVFTRRKYDFETPTDTTELSMPDEPTSDEVVVRAEDPDATQA</sequence>
<dbReference type="EMBL" id="JAHESC010000034">
    <property type="protein sequence ID" value="MBT1688988.1"/>
    <property type="molecule type" value="Genomic_DNA"/>
</dbReference>
<keyword evidence="2" id="KW-0472">Membrane</keyword>
<keyword evidence="2" id="KW-1133">Transmembrane helix</keyword>
<dbReference type="SUPFAM" id="SSF54001">
    <property type="entry name" value="Cysteine proteinases"/>
    <property type="match status" value="1"/>
</dbReference>
<keyword evidence="7" id="KW-1185">Reference proteome</keyword>
<feature type="transmembrane region" description="Helical" evidence="2">
    <location>
        <begin position="735"/>
        <end position="761"/>
    </location>
</feature>
<comment type="caution">
    <text evidence="6">The sequence shown here is derived from an EMBL/GenBank/DDBJ whole genome shotgun (WGS) entry which is preliminary data.</text>
</comment>
<evidence type="ECO:0000259" key="5">
    <source>
        <dbReference type="Pfam" id="PF12969"/>
    </source>
</evidence>
<organism evidence="6 7">
    <name type="scientific">Dawidia soli</name>
    <dbReference type="NCBI Taxonomy" id="2782352"/>
    <lineage>
        <taxon>Bacteria</taxon>
        <taxon>Pseudomonadati</taxon>
        <taxon>Bacteroidota</taxon>
        <taxon>Cytophagia</taxon>
        <taxon>Cytophagales</taxon>
        <taxon>Chryseotaleaceae</taxon>
        <taxon>Dawidia</taxon>
    </lineage>
</organism>
<accession>A0AAP2GKF6</accession>
<feature type="transmembrane region" description="Helical" evidence="2">
    <location>
        <begin position="805"/>
        <end position="822"/>
    </location>
</feature>
<reference evidence="6 7" key="1">
    <citation type="submission" date="2021-05" db="EMBL/GenBank/DDBJ databases">
        <title>A Polyphasic approach of four new species of the genus Ohtaekwangia: Ohtaekwangia histidinii sp. nov., Ohtaekwangia cretensis sp. nov., Ohtaekwangia indiensis sp. nov., Ohtaekwangia reichenbachii sp. nov. from diverse environment.</title>
        <authorList>
            <person name="Octaviana S."/>
        </authorList>
    </citation>
    <scope>NUCLEOTIDE SEQUENCE [LARGE SCALE GENOMIC DNA]</scope>
    <source>
        <strain evidence="6 7">PWU37</strain>
    </source>
</reference>
<evidence type="ECO:0000256" key="3">
    <source>
        <dbReference type="SAM" id="SignalP"/>
    </source>
</evidence>
<protein>
    <submittedName>
        <fullName evidence="6">DUF3857 domain-containing protein</fullName>
    </submittedName>
</protein>
<dbReference type="InterPro" id="IPR038765">
    <property type="entry name" value="Papain-like_cys_pep_sf"/>
</dbReference>
<dbReference type="AlphaFoldDB" id="A0AAP2GKF6"/>
<dbReference type="Gene3D" id="3.10.620.30">
    <property type="match status" value="1"/>
</dbReference>
<dbReference type="Proteomes" id="UP001319180">
    <property type="component" value="Unassembled WGS sequence"/>
</dbReference>
<dbReference type="Pfam" id="PF12969">
    <property type="entry name" value="DUF3857"/>
    <property type="match status" value="1"/>
</dbReference>
<dbReference type="Pfam" id="PF10754">
    <property type="entry name" value="DUF2569"/>
    <property type="match status" value="1"/>
</dbReference>
<keyword evidence="3" id="KW-0732">Signal</keyword>
<name>A0AAP2GKF6_9BACT</name>
<feature type="transmembrane region" description="Helical" evidence="2">
    <location>
        <begin position="686"/>
        <end position="709"/>
    </location>
</feature>
<keyword evidence="2" id="KW-0812">Transmembrane</keyword>
<dbReference type="RefSeq" id="WP_254092214.1">
    <property type="nucleotide sequence ID" value="NZ_JAHESC010000034.1"/>
</dbReference>
<dbReference type="Gene3D" id="2.60.40.3140">
    <property type="match status" value="1"/>
</dbReference>
<feature type="region of interest" description="Disordered" evidence="1">
    <location>
        <begin position="843"/>
        <end position="871"/>
    </location>
</feature>
<dbReference type="Pfam" id="PF01841">
    <property type="entry name" value="Transglut_core"/>
    <property type="match status" value="1"/>
</dbReference>
<dbReference type="InterPro" id="IPR002931">
    <property type="entry name" value="Transglutaminase-like"/>
</dbReference>
<dbReference type="InterPro" id="IPR019690">
    <property type="entry name" value="DUF2569"/>
</dbReference>
<evidence type="ECO:0000259" key="4">
    <source>
        <dbReference type="Pfam" id="PF01841"/>
    </source>
</evidence>
<feature type="chain" id="PRO_5043016306" evidence="3">
    <location>
        <begin position="22"/>
        <end position="871"/>
    </location>
</feature>
<feature type="transmembrane region" description="Helical" evidence="2">
    <location>
        <begin position="655"/>
        <end position="674"/>
    </location>
</feature>
<gene>
    <name evidence="6" type="ORF">KK078_20655</name>
</gene>
<proteinExistence type="predicted"/>
<evidence type="ECO:0000256" key="1">
    <source>
        <dbReference type="SAM" id="MobiDB-lite"/>
    </source>
</evidence>
<evidence type="ECO:0000313" key="6">
    <source>
        <dbReference type="EMBL" id="MBT1688988.1"/>
    </source>
</evidence>
<evidence type="ECO:0000313" key="7">
    <source>
        <dbReference type="Proteomes" id="UP001319180"/>
    </source>
</evidence>
<feature type="domain" description="DUF3857" evidence="5">
    <location>
        <begin position="67"/>
        <end position="231"/>
    </location>
</feature>